<reference evidence="12 13" key="1">
    <citation type="submission" date="2016-05" db="EMBL/GenBank/DDBJ databases">
        <title>Comparative genomics of biotechnologically important yeasts.</title>
        <authorList>
            <consortium name="DOE Joint Genome Institute"/>
            <person name="Riley R."/>
            <person name="Haridas S."/>
            <person name="Wolfe K.H."/>
            <person name="Lopes M.R."/>
            <person name="Hittinger C.T."/>
            <person name="Goker M."/>
            <person name="Salamov A."/>
            <person name="Wisecaver J."/>
            <person name="Long T.M."/>
            <person name="Aerts A.L."/>
            <person name="Barry K."/>
            <person name="Choi C."/>
            <person name="Clum A."/>
            <person name="Coughlan A.Y."/>
            <person name="Deshpande S."/>
            <person name="Douglass A.P."/>
            <person name="Hanson S.J."/>
            <person name="Klenk H.-P."/>
            <person name="LaButti K."/>
            <person name="Lapidus A."/>
            <person name="Lindquist E."/>
            <person name="Lipzen A."/>
            <person name="Meier-kolthoff J.P."/>
            <person name="Ohm R.A."/>
            <person name="Otillar R.P."/>
            <person name="Pangilinan J."/>
            <person name="Peng Y."/>
            <person name="Rokas A."/>
            <person name="Rosa C.A."/>
            <person name="Scheuner C."/>
            <person name="Sibirny A.A."/>
            <person name="Slot J.C."/>
            <person name="Stielow J.B."/>
            <person name="Sun H."/>
            <person name="Kurtzman C.P."/>
            <person name="Blackwell M."/>
            <person name="Grigoriev I.V."/>
            <person name="Jeffries T.W."/>
        </authorList>
    </citation>
    <scope>NUCLEOTIDE SEQUENCE [LARGE SCALE GENOMIC DNA]</scope>
    <source>
        <strain evidence="12 13">NRRL YB-4993</strain>
    </source>
</reference>
<keyword evidence="5 10" id="KW-1133">Transmembrane helix</keyword>
<dbReference type="PANTHER" id="PTHR13466">
    <property type="entry name" value="TEX2 PROTEIN-RELATED"/>
    <property type="match status" value="1"/>
</dbReference>
<keyword evidence="2" id="KW-0813">Transport</keyword>
<dbReference type="InterPro" id="IPR031468">
    <property type="entry name" value="SMP_LBD"/>
</dbReference>
<dbReference type="RefSeq" id="XP_018711860.1">
    <property type="nucleotide sequence ID" value="XM_018858296.1"/>
</dbReference>
<comment type="subcellular location">
    <subcellularLocation>
        <location evidence="1">Endoplasmic reticulum membrane</location>
    </subcellularLocation>
</comment>
<proteinExistence type="predicted"/>
<dbReference type="GO" id="GO:0008289">
    <property type="term" value="F:lipid binding"/>
    <property type="evidence" value="ECO:0007669"/>
    <property type="project" value="UniProtKB-KW"/>
</dbReference>
<dbReference type="GeneID" id="30031272"/>
<feature type="region of interest" description="Disordered" evidence="9">
    <location>
        <begin position="525"/>
        <end position="678"/>
    </location>
</feature>
<feature type="non-terminal residue" evidence="12">
    <location>
        <position position="678"/>
    </location>
</feature>
<evidence type="ECO:0000256" key="2">
    <source>
        <dbReference type="ARBA" id="ARBA00022448"/>
    </source>
</evidence>
<feature type="compositionally biased region" description="Basic and acidic residues" evidence="9">
    <location>
        <begin position="634"/>
        <end position="646"/>
    </location>
</feature>
<dbReference type="GO" id="GO:0035621">
    <property type="term" value="P:ER to Golgi ceramide transport"/>
    <property type="evidence" value="ECO:0007669"/>
    <property type="project" value="EnsemblFungi"/>
</dbReference>
<dbReference type="CDD" id="cd21675">
    <property type="entry name" value="SMP_TEX2"/>
    <property type="match status" value="1"/>
</dbReference>
<dbReference type="GO" id="GO:0005789">
    <property type="term" value="C:endoplasmic reticulum membrane"/>
    <property type="evidence" value="ECO:0007669"/>
    <property type="project" value="UniProtKB-SubCell"/>
</dbReference>
<dbReference type="Proteomes" id="UP000092555">
    <property type="component" value="Unassembled WGS sequence"/>
</dbReference>
<dbReference type="PROSITE" id="PS51847">
    <property type="entry name" value="SMP"/>
    <property type="match status" value="1"/>
</dbReference>
<feature type="domain" description="SMP-LTD" evidence="11">
    <location>
        <begin position="317"/>
        <end position="508"/>
    </location>
</feature>
<evidence type="ECO:0000313" key="12">
    <source>
        <dbReference type="EMBL" id="OBA21350.1"/>
    </source>
</evidence>
<evidence type="ECO:0000256" key="5">
    <source>
        <dbReference type="ARBA" id="ARBA00022989"/>
    </source>
</evidence>
<dbReference type="GO" id="GO:0015914">
    <property type="term" value="P:phospholipid transport"/>
    <property type="evidence" value="ECO:0007669"/>
    <property type="project" value="TreeGrafter"/>
</dbReference>
<dbReference type="Pfam" id="PF15413">
    <property type="entry name" value="PH_11"/>
    <property type="match status" value="1"/>
</dbReference>
<comment type="caution">
    <text evidence="12">The sequence shown here is derived from an EMBL/GenBank/DDBJ whole genome shotgun (WGS) entry which is preliminary data.</text>
</comment>
<dbReference type="PANTHER" id="PTHR13466:SF19">
    <property type="entry name" value="NUCLEUS-VACUOLE JUNCTION PROTEIN 2"/>
    <property type="match status" value="1"/>
</dbReference>
<keyword evidence="4" id="KW-0256">Endoplasmic reticulum</keyword>
<keyword evidence="8 10" id="KW-0472">Membrane</keyword>
<dbReference type="GO" id="GO:0033116">
    <property type="term" value="C:endoplasmic reticulum-Golgi intermediate compartment membrane"/>
    <property type="evidence" value="ECO:0007669"/>
    <property type="project" value="EnsemblFungi"/>
</dbReference>
<dbReference type="GO" id="GO:0032865">
    <property type="term" value="C:ERMES complex"/>
    <property type="evidence" value="ECO:0007669"/>
    <property type="project" value="TreeGrafter"/>
</dbReference>
<accession>A0A1A0HBI7</accession>
<dbReference type="GO" id="GO:1990456">
    <property type="term" value="P:mitochondrion-endoplasmic reticulum membrane tethering"/>
    <property type="evidence" value="ECO:0007669"/>
    <property type="project" value="TreeGrafter"/>
</dbReference>
<name>A0A1A0HBI7_9ASCO</name>
<feature type="compositionally biased region" description="Low complexity" evidence="9">
    <location>
        <begin position="536"/>
        <end position="553"/>
    </location>
</feature>
<evidence type="ECO:0000256" key="1">
    <source>
        <dbReference type="ARBA" id="ARBA00004586"/>
    </source>
</evidence>
<sequence>MSFATVAAAYLLGGVTFLPLVLVAFVYLHPKKKHLSVAPPFLAGQVEEDAQTGLDCFKQGWIFVTHEDLESQDEISAKTESVAESHDVKSAYSSLYKLVTNSNKGGAAANAADLAAASGEAPGTGQGLAAAPAAAPAAVPAAVAAVPAARPASAASKKHRYYAVLKHGNLFLYKNERLQDVKHVIVLASHVVSLWPRSLLDASLFTKYSSIAILKNDWARPRRLSDNFAGGGWGHGDKIGVRDVLRRDSGLPAPPGSIFVYTDLNIDKEDWYFALLRATKSDAPAPAGLSPAVYARTLHLETPSMVALIRRLYSSEGQVQSKWFNAVVGRVFLLLQKTDLLKSYLTAKIERKLNKIKTPGFLDKFLITSVDAGSAAPTVAFPVLKEISPQGDLLVSMNVHYAGGMSMQLATKANINLGSRFKTREVDVVLSVTLETISGPMLVRVKAPPSARVWYTYEREPDVSIKIEPVISSRQMSYNIITNSIEKKFKDAIRDSLVLPHWDDLVFCPTPDELYRGGIWEKDPQAEERDQKAAETSAPDTASDSLSTDAALAVTVSSDEQRPDPLALSDAPPARSQKAKVSKTISDLSKRLRKPKSGHTLGVDDTHCLSDGSVSPTALPPNDDSSQNVSTFRKLGEWYSKGDKASSSKPYAALSPTLDSTYHPPEMISNRRTRKQSS</sequence>
<feature type="compositionally biased region" description="Low complexity" evidence="9">
    <location>
        <begin position="564"/>
        <end position="576"/>
    </location>
</feature>
<evidence type="ECO:0000256" key="10">
    <source>
        <dbReference type="SAM" id="Phobius"/>
    </source>
</evidence>
<evidence type="ECO:0000256" key="4">
    <source>
        <dbReference type="ARBA" id="ARBA00022824"/>
    </source>
</evidence>
<dbReference type="EMBL" id="LXTC01000003">
    <property type="protein sequence ID" value="OBA21350.1"/>
    <property type="molecule type" value="Genomic_DNA"/>
</dbReference>
<dbReference type="STRING" id="869754.A0A1A0HBI7"/>
<evidence type="ECO:0000256" key="8">
    <source>
        <dbReference type="ARBA" id="ARBA00023136"/>
    </source>
</evidence>
<keyword evidence="13" id="KW-1185">Reference proteome</keyword>
<keyword evidence="3 10" id="KW-0812">Transmembrane</keyword>
<evidence type="ECO:0000256" key="9">
    <source>
        <dbReference type="SAM" id="MobiDB-lite"/>
    </source>
</evidence>
<dbReference type="GO" id="GO:0071561">
    <property type="term" value="C:nucleus-vacuole junction"/>
    <property type="evidence" value="ECO:0007669"/>
    <property type="project" value="EnsemblFungi"/>
</dbReference>
<feature type="transmembrane region" description="Helical" evidence="10">
    <location>
        <begin position="6"/>
        <end position="28"/>
    </location>
</feature>
<gene>
    <name evidence="12" type="ORF">METBIDRAFT_55986</name>
</gene>
<protein>
    <recommendedName>
        <fullName evidence="11">SMP-LTD domain-containing protein</fullName>
    </recommendedName>
</protein>
<evidence type="ECO:0000256" key="3">
    <source>
        <dbReference type="ARBA" id="ARBA00022692"/>
    </source>
</evidence>
<dbReference type="AlphaFoldDB" id="A0A1A0HBI7"/>
<evidence type="ECO:0000313" key="13">
    <source>
        <dbReference type="Proteomes" id="UP000092555"/>
    </source>
</evidence>
<evidence type="ECO:0000259" key="11">
    <source>
        <dbReference type="PROSITE" id="PS51847"/>
    </source>
</evidence>
<dbReference type="OrthoDB" id="26740at2759"/>
<keyword evidence="6" id="KW-0445">Lipid transport</keyword>
<evidence type="ECO:0000256" key="6">
    <source>
        <dbReference type="ARBA" id="ARBA00023055"/>
    </source>
</evidence>
<keyword evidence="7" id="KW-0446">Lipid-binding</keyword>
<dbReference type="GO" id="GO:0005319">
    <property type="term" value="F:lipid transporter activity"/>
    <property type="evidence" value="ECO:0007669"/>
    <property type="project" value="EnsemblFungi"/>
</dbReference>
<evidence type="ECO:0000256" key="7">
    <source>
        <dbReference type="ARBA" id="ARBA00023121"/>
    </source>
</evidence>
<organism evidence="12 13">
    <name type="scientific">Metschnikowia bicuspidata var. bicuspidata NRRL YB-4993</name>
    <dbReference type="NCBI Taxonomy" id="869754"/>
    <lineage>
        <taxon>Eukaryota</taxon>
        <taxon>Fungi</taxon>
        <taxon>Dikarya</taxon>
        <taxon>Ascomycota</taxon>
        <taxon>Saccharomycotina</taxon>
        <taxon>Pichiomycetes</taxon>
        <taxon>Metschnikowiaceae</taxon>
        <taxon>Metschnikowia</taxon>
    </lineage>
</organism>